<dbReference type="InterPro" id="IPR001461">
    <property type="entry name" value="Aspartic_peptidase_A1"/>
</dbReference>
<dbReference type="InterPro" id="IPR021109">
    <property type="entry name" value="Peptidase_aspartic_dom_sf"/>
</dbReference>
<comment type="caution">
    <text evidence="7">The sequence shown here is derived from an EMBL/GenBank/DDBJ whole genome shotgun (WGS) entry which is preliminary data.</text>
</comment>
<dbReference type="InterPro" id="IPR032799">
    <property type="entry name" value="TAXi_C"/>
</dbReference>
<accession>A0AA38C0C7</accession>
<dbReference type="OMA" id="PECAQVP"/>
<comment type="similarity">
    <text evidence="1">Belongs to the peptidase A1 family.</text>
</comment>
<dbReference type="PROSITE" id="PS51767">
    <property type="entry name" value="PEPTIDASE_A1"/>
    <property type="match status" value="1"/>
</dbReference>
<keyword evidence="5" id="KW-0732">Signal</keyword>
<name>A0AA38C0C7_TAXCH</name>
<keyword evidence="8" id="KW-1185">Reference proteome</keyword>
<dbReference type="InterPro" id="IPR033121">
    <property type="entry name" value="PEPTIDASE_A1"/>
</dbReference>
<dbReference type="PRINTS" id="PR00792">
    <property type="entry name" value="PEPSIN"/>
</dbReference>
<feature type="active site" evidence="4">
    <location>
        <position position="147"/>
    </location>
</feature>
<dbReference type="GO" id="GO:0006508">
    <property type="term" value="P:proteolysis"/>
    <property type="evidence" value="ECO:0007669"/>
    <property type="project" value="UniProtKB-KW"/>
</dbReference>
<protein>
    <recommendedName>
        <fullName evidence="6">Peptidase A1 domain-containing protein</fullName>
    </recommendedName>
</protein>
<evidence type="ECO:0000313" key="7">
    <source>
        <dbReference type="EMBL" id="KAH9290506.1"/>
    </source>
</evidence>
<dbReference type="Pfam" id="PF14541">
    <property type="entry name" value="TAXi_C"/>
    <property type="match status" value="1"/>
</dbReference>
<dbReference type="GO" id="GO:0004190">
    <property type="term" value="F:aspartic-type endopeptidase activity"/>
    <property type="evidence" value="ECO:0007669"/>
    <property type="project" value="InterPro"/>
</dbReference>
<evidence type="ECO:0000313" key="8">
    <source>
        <dbReference type="Proteomes" id="UP000824469"/>
    </source>
</evidence>
<gene>
    <name evidence="7" type="ORF">KI387_034623</name>
</gene>
<keyword evidence="3" id="KW-0378">Hydrolase</keyword>
<reference evidence="7 8" key="1">
    <citation type="journal article" date="2021" name="Nat. Plants">
        <title>The Taxus genome provides insights into paclitaxel biosynthesis.</title>
        <authorList>
            <person name="Xiong X."/>
            <person name="Gou J."/>
            <person name="Liao Q."/>
            <person name="Li Y."/>
            <person name="Zhou Q."/>
            <person name="Bi G."/>
            <person name="Li C."/>
            <person name="Du R."/>
            <person name="Wang X."/>
            <person name="Sun T."/>
            <person name="Guo L."/>
            <person name="Liang H."/>
            <person name="Lu P."/>
            <person name="Wu Y."/>
            <person name="Zhang Z."/>
            <person name="Ro D.K."/>
            <person name="Shang Y."/>
            <person name="Huang S."/>
            <person name="Yan J."/>
        </authorList>
    </citation>
    <scope>NUCLEOTIDE SEQUENCE [LARGE SCALE GENOMIC DNA]</scope>
    <source>
        <strain evidence="7">Ta-2019</strain>
    </source>
</reference>
<dbReference type="SUPFAM" id="SSF50630">
    <property type="entry name" value="Acid proteases"/>
    <property type="match status" value="1"/>
</dbReference>
<evidence type="ECO:0000256" key="4">
    <source>
        <dbReference type="PIRSR" id="PIRSR601461-1"/>
    </source>
</evidence>
<feature type="signal peptide" evidence="5">
    <location>
        <begin position="1"/>
        <end position="23"/>
    </location>
</feature>
<dbReference type="Proteomes" id="UP000824469">
    <property type="component" value="Unassembled WGS sequence"/>
</dbReference>
<keyword evidence="2" id="KW-0645">Protease</keyword>
<evidence type="ECO:0000256" key="5">
    <source>
        <dbReference type="SAM" id="SignalP"/>
    </source>
</evidence>
<dbReference type="EMBL" id="JAHRHJ020003813">
    <property type="protein sequence ID" value="KAH9290506.1"/>
    <property type="molecule type" value="Genomic_DNA"/>
</dbReference>
<evidence type="ECO:0000256" key="1">
    <source>
        <dbReference type="ARBA" id="ARBA00007447"/>
    </source>
</evidence>
<feature type="active site" evidence="4">
    <location>
        <position position="312"/>
    </location>
</feature>
<dbReference type="InterPro" id="IPR051708">
    <property type="entry name" value="Plant_Aspart_Prot_A1"/>
</dbReference>
<evidence type="ECO:0000256" key="3">
    <source>
        <dbReference type="ARBA" id="ARBA00022801"/>
    </source>
</evidence>
<dbReference type="Pfam" id="PF14543">
    <property type="entry name" value="TAXi_N"/>
    <property type="match status" value="1"/>
</dbReference>
<feature type="chain" id="PRO_5041443946" description="Peptidase A1 domain-containing protein" evidence="5">
    <location>
        <begin position="24"/>
        <end position="438"/>
    </location>
</feature>
<sequence>MAKVVAFLVVFPILLLLGPGVLGEKNKNYKVDIVNVASLRWKDGDAEGKNCSAVQLGESSFALMHAQGKCSPFRLPNTTWFATILEAIKGDAYRYQALTRRGNTEKLLNPDDDADVPLASGRVLNVGNYIIKLAFGTPGQSFYTVLDTGSDVTWIPCAPCSDCPSQVFQPSQSSTYNYLSCDSQPCRDLGISCNGNCILTQGYGDGSEVDELLSSDTVAVGSQSQAEFLFGCANAFRGIIKNTPGLVGFGRDATSFVSQTAELYDRTFSYCLPSRNSRDFTGSLQLVGEERVSIPAGTFENDESTGRGIIIDSGTVITRLVEPAYNPVRDSFRRQLSSLTMVAGASRLFDTCYNTPSAQVNVPQITLHFDNNVDLTLPAKNTITLADDQGSAFCLAFALPPGGSSDLSVLGNHQQQNLLVVYDVAGSRLGFASQNCDG</sequence>
<dbReference type="AlphaFoldDB" id="A0AA38C0C7"/>
<evidence type="ECO:0000259" key="6">
    <source>
        <dbReference type="PROSITE" id="PS51767"/>
    </source>
</evidence>
<evidence type="ECO:0000256" key="2">
    <source>
        <dbReference type="ARBA" id="ARBA00022670"/>
    </source>
</evidence>
<dbReference type="PANTHER" id="PTHR47967:SF15">
    <property type="entry name" value="ASPARTYL PROTEASE AED3"/>
    <property type="match status" value="1"/>
</dbReference>
<feature type="domain" description="Peptidase A1" evidence="6">
    <location>
        <begin position="129"/>
        <end position="432"/>
    </location>
</feature>
<organism evidence="7 8">
    <name type="scientific">Taxus chinensis</name>
    <name type="common">Chinese yew</name>
    <name type="synonym">Taxus wallichiana var. chinensis</name>
    <dbReference type="NCBI Taxonomy" id="29808"/>
    <lineage>
        <taxon>Eukaryota</taxon>
        <taxon>Viridiplantae</taxon>
        <taxon>Streptophyta</taxon>
        <taxon>Embryophyta</taxon>
        <taxon>Tracheophyta</taxon>
        <taxon>Spermatophyta</taxon>
        <taxon>Pinopsida</taxon>
        <taxon>Pinidae</taxon>
        <taxon>Conifers II</taxon>
        <taxon>Cupressales</taxon>
        <taxon>Taxaceae</taxon>
        <taxon>Taxus</taxon>
    </lineage>
</organism>
<dbReference type="PANTHER" id="PTHR47967">
    <property type="entry name" value="OS07G0603500 PROTEIN-RELATED"/>
    <property type="match status" value="1"/>
</dbReference>
<dbReference type="Gene3D" id="2.40.70.10">
    <property type="entry name" value="Acid Proteases"/>
    <property type="match status" value="2"/>
</dbReference>
<proteinExistence type="inferred from homology"/>
<dbReference type="InterPro" id="IPR032861">
    <property type="entry name" value="TAXi_N"/>
</dbReference>